<feature type="signal peptide" evidence="1">
    <location>
        <begin position="1"/>
        <end position="19"/>
    </location>
</feature>
<keyword evidence="1" id="KW-0732">Signal</keyword>
<sequence>MRKVFLALALGAMSLFSQAAYVNNASKLTNSQIEKQYRELVKEIGYVEGVVESYLLEFNEFADGRTFTLPAFLALYSSTLLAHLNKDFTYIGKVYRPDALIDKIATLGDTCLVIMDRKLNHLLTEEKALCPYISVVYFSADYNRDNLQSLTLFGTTLAVQDNPSAFNKHQNGLANVSKTDGFKDVVKTFKFGFPSEKHFLNSAGSKDFQEIFNVKLVASADE</sequence>
<gene>
    <name evidence="2" type="ORF">CKF54_05130</name>
</gene>
<name>A0A3A1Y234_9GAMM</name>
<evidence type="ECO:0000313" key="2">
    <source>
        <dbReference type="EMBL" id="RIY32293.1"/>
    </source>
</evidence>
<accession>A0A3A1Y234</accession>
<dbReference type="EMBL" id="NRHC01000061">
    <property type="protein sequence ID" value="RIY32293.1"/>
    <property type="molecule type" value="Genomic_DNA"/>
</dbReference>
<dbReference type="Proteomes" id="UP000265691">
    <property type="component" value="Unassembled WGS sequence"/>
</dbReference>
<dbReference type="AlphaFoldDB" id="A0A3A1Y234"/>
<comment type="caution">
    <text evidence="2">The sequence shown here is derived from an EMBL/GenBank/DDBJ whole genome shotgun (WGS) entry which is preliminary data.</text>
</comment>
<protein>
    <submittedName>
        <fullName evidence="2">Uncharacterized protein</fullName>
    </submittedName>
</protein>
<reference evidence="2 3" key="1">
    <citation type="submission" date="2017-08" db="EMBL/GenBank/DDBJ databases">
        <title>Reclassification of Bisgaard taxon 37 and 44.</title>
        <authorList>
            <person name="Christensen H."/>
        </authorList>
    </citation>
    <scope>NUCLEOTIDE SEQUENCE [LARGE SCALE GENOMIC DNA]</scope>
    <source>
        <strain evidence="2 3">B96_3</strain>
    </source>
</reference>
<keyword evidence="3" id="KW-1185">Reference proteome</keyword>
<dbReference type="RefSeq" id="WP_119525289.1">
    <property type="nucleotide sequence ID" value="NZ_NRHC01000061.1"/>
</dbReference>
<dbReference type="OrthoDB" id="5691307at2"/>
<proteinExistence type="predicted"/>
<evidence type="ECO:0000313" key="3">
    <source>
        <dbReference type="Proteomes" id="UP000265691"/>
    </source>
</evidence>
<organism evidence="2 3">
    <name type="scientific">Psittacicella hinzii</name>
    <dbReference type="NCBI Taxonomy" id="2028575"/>
    <lineage>
        <taxon>Bacteria</taxon>
        <taxon>Pseudomonadati</taxon>
        <taxon>Pseudomonadota</taxon>
        <taxon>Gammaproteobacteria</taxon>
        <taxon>Pasteurellales</taxon>
        <taxon>Psittacicellaceae</taxon>
        <taxon>Psittacicella</taxon>
    </lineage>
</organism>
<evidence type="ECO:0000256" key="1">
    <source>
        <dbReference type="SAM" id="SignalP"/>
    </source>
</evidence>
<feature type="chain" id="PRO_5017483280" evidence="1">
    <location>
        <begin position="20"/>
        <end position="222"/>
    </location>
</feature>